<proteinExistence type="predicted"/>
<evidence type="ECO:0000313" key="2">
    <source>
        <dbReference type="EMBL" id="NKE06654.1"/>
    </source>
</evidence>
<keyword evidence="1" id="KW-0812">Transmembrane</keyword>
<dbReference type="AlphaFoldDB" id="A0A846TL21"/>
<feature type="transmembrane region" description="Helical" evidence="1">
    <location>
        <begin position="113"/>
        <end position="134"/>
    </location>
</feature>
<keyword evidence="1" id="KW-0472">Membrane</keyword>
<feature type="transmembrane region" description="Helical" evidence="1">
    <location>
        <begin position="58"/>
        <end position="82"/>
    </location>
</feature>
<evidence type="ECO:0000256" key="1">
    <source>
        <dbReference type="SAM" id="Phobius"/>
    </source>
</evidence>
<organism evidence="2 3">
    <name type="scientific">Mesobacillus selenatarsenatis</name>
    <dbReference type="NCBI Taxonomy" id="388741"/>
    <lineage>
        <taxon>Bacteria</taxon>
        <taxon>Bacillati</taxon>
        <taxon>Bacillota</taxon>
        <taxon>Bacilli</taxon>
        <taxon>Bacillales</taxon>
        <taxon>Bacillaceae</taxon>
        <taxon>Mesobacillus</taxon>
    </lineage>
</organism>
<comment type="caution">
    <text evidence="2">The sequence shown here is derived from an EMBL/GenBank/DDBJ whole genome shotgun (WGS) entry which is preliminary data.</text>
</comment>
<sequence length="189" mass="20235">MRLGNLIHKEHMTAPVTHANNVKLITGSLLGAIAAILQSAGLFGGVGYIFSIMATGPIVLATLTSLRIGFLTFTVTGLLLMIIQPSEVLVFLFTTGLLGVSLGAAFRKAKKQTTVVFIGGLALATGIMALLYVFRFPVLGPGVSTNINTGIPAGIFVFSLFYSFIWMRLSMTGMKYLNKIISNTFLEEN</sequence>
<accession>A0A846TL21</accession>
<keyword evidence="1" id="KW-1133">Transmembrane helix</keyword>
<dbReference type="Proteomes" id="UP000587942">
    <property type="component" value="Unassembled WGS sequence"/>
</dbReference>
<gene>
    <name evidence="2" type="ORF">GWK17_14440</name>
</gene>
<feature type="transmembrane region" description="Helical" evidence="1">
    <location>
        <begin position="88"/>
        <end position="106"/>
    </location>
</feature>
<feature type="transmembrane region" description="Helical" evidence="1">
    <location>
        <begin position="29"/>
        <end position="51"/>
    </location>
</feature>
<dbReference type="RefSeq" id="WP_167833057.1">
    <property type="nucleotide sequence ID" value="NZ_JAAVUM010000009.1"/>
</dbReference>
<feature type="transmembrane region" description="Helical" evidence="1">
    <location>
        <begin position="149"/>
        <end position="169"/>
    </location>
</feature>
<protein>
    <submittedName>
        <fullName evidence="2">Uncharacterized protein</fullName>
    </submittedName>
</protein>
<evidence type="ECO:0000313" key="3">
    <source>
        <dbReference type="Proteomes" id="UP000587942"/>
    </source>
</evidence>
<dbReference type="EMBL" id="JAAVUM010000009">
    <property type="protein sequence ID" value="NKE06654.1"/>
    <property type="molecule type" value="Genomic_DNA"/>
</dbReference>
<name>A0A846TL21_9BACI</name>
<reference evidence="2 3" key="1">
    <citation type="submission" date="2020-03" db="EMBL/GenBank/DDBJ databases">
        <authorList>
            <person name="Sun Q."/>
        </authorList>
    </citation>
    <scope>NUCLEOTIDE SEQUENCE [LARGE SCALE GENOMIC DNA]</scope>
    <source>
        <strain evidence="2 3">KACC 21451</strain>
    </source>
</reference>